<name>A0A8X6EZ19_TRICU</name>
<dbReference type="AlphaFoldDB" id="A0A8X6EZ19"/>
<dbReference type="Proteomes" id="UP000887116">
    <property type="component" value="Unassembled WGS sequence"/>
</dbReference>
<sequence>KLCFYFLLKTKQNGNDCFADSAKLQDDELKVAWLQFLEELPRNGIDFKMRKIHHL</sequence>
<organism evidence="1 2">
    <name type="scientific">Trichonephila clavata</name>
    <name type="common">Joro spider</name>
    <name type="synonym">Nephila clavata</name>
    <dbReference type="NCBI Taxonomy" id="2740835"/>
    <lineage>
        <taxon>Eukaryota</taxon>
        <taxon>Metazoa</taxon>
        <taxon>Ecdysozoa</taxon>
        <taxon>Arthropoda</taxon>
        <taxon>Chelicerata</taxon>
        <taxon>Arachnida</taxon>
        <taxon>Araneae</taxon>
        <taxon>Araneomorphae</taxon>
        <taxon>Entelegynae</taxon>
        <taxon>Araneoidea</taxon>
        <taxon>Nephilidae</taxon>
        <taxon>Trichonephila</taxon>
    </lineage>
</organism>
<keyword evidence="2" id="KW-1185">Reference proteome</keyword>
<evidence type="ECO:0000313" key="2">
    <source>
        <dbReference type="Proteomes" id="UP000887116"/>
    </source>
</evidence>
<feature type="non-terminal residue" evidence="1">
    <location>
        <position position="55"/>
    </location>
</feature>
<gene>
    <name evidence="1" type="ORF">TNCT_135481</name>
</gene>
<dbReference type="EMBL" id="BMAO01000365">
    <property type="protein sequence ID" value="GFQ66413.1"/>
    <property type="molecule type" value="Genomic_DNA"/>
</dbReference>
<proteinExistence type="predicted"/>
<reference evidence="1" key="1">
    <citation type="submission" date="2020-07" db="EMBL/GenBank/DDBJ databases">
        <title>Multicomponent nature underlies the extraordinary mechanical properties of spider dragline silk.</title>
        <authorList>
            <person name="Kono N."/>
            <person name="Nakamura H."/>
            <person name="Mori M."/>
            <person name="Yoshida Y."/>
            <person name="Ohtoshi R."/>
            <person name="Malay A.D."/>
            <person name="Moran D.A.P."/>
            <person name="Tomita M."/>
            <person name="Numata K."/>
            <person name="Arakawa K."/>
        </authorList>
    </citation>
    <scope>NUCLEOTIDE SEQUENCE</scope>
</reference>
<comment type="caution">
    <text evidence="1">The sequence shown here is derived from an EMBL/GenBank/DDBJ whole genome shotgun (WGS) entry which is preliminary data.</text>
</comment>
<evidence type="ECO:0000313" key="1">
    <source>
        <dbReference type="EMBL" id="GFQ66413.1"/>
    </source>
</evidence>
<protein>
    <submittedName>
        <fullName evidence="1">Uncharacterized protein</fullName>
    </submittedName>
</protein>
<accession>A0A8X6EZ19</accession>